<dbReference type="STRING" id="717646.M2NMD2"/>
<protein>
    <submittedName>
        <fullName evidence="1">Uncharacterized protein</fullName>
    </submittedName>
</protein>
<organism evidence="1 2">
    <name type="scientific">Baudoinia panamericana (strain UAMH 10762)</name>
    <name type="common">Angels' share fungus</name>
    <name type="synonym">Baudoinia compniacensis (strain UAMH 10762)</name>
    <dbReference type="NCBI Taxonomy" id="717646"/>
    <lineage>
        <taxon>Eukaryota</taxon>
        <taxon>Fungi</taxon>
        <taxon>Dikarya</taxon>
        <taxon>Ascomycota</taxon>
        <taxon>Pezizomycotina</taxon>
        <taxon>Dothideomycetes</taxon>
        <taxon>Dothideomycetidae</taxon>
        <taxon>Mycosphaerellales</taxon>
        <taxon>Teratosphaeriaceae</taxon>
        <taxon>Baudoinia</taxon>
    </lineage>
</organism>
<evidence type="ECO:0000313" key="1">
    <source>
        <dbReference type="EMBL" id="EMD00341.1"/>
    </source>
</evidence>
<sequence>MQLTSCGSFTAFVYTTDVRPELQYLQPRVIAGLEFCACLSYLLDYYDALPQYSLFLHATEDQWHNDVFSKPTNQPDTLRSLRMENINAAGYVSLRCKPHPGCPPDIEPTTPAAPDGHV</sequence>
<dbReference type="Pfam" id="PF11913">
    <property type="entry name" value="DUF3431"/>
    <property type="match status" value="1"/>
</dbReference>
<dbReference type="OrthoDB" id="426718at2759"/>
<dbReference type="GeneID" id="19113233"/>
<dbReference type="HOGENOM" id="CLU_2072699_0_0_1"/>
<reference evidence="1 2" key="1">
    <citation type="journal article" date="2012" name="PLoS Pathog.">
        <title>Diverse lifestyles and strategies of plant pathogenesis encoded in the genomes of eighteen Dothideomycetes fungi.</title>
        <authorList>
            <person name="Ohm R.A."/>
            <person name="Feau N."/>
            <person name="Henrissat B."/>
            <person name="Schoch C.L."/>
            <person name="Horwitz B.A."/>
            <person name="Barry K.W."/>
            <person name="Condon B.J."/>
            <person name="Copeland A.C."/>
            <person name="Dhillon B."/>
            <person name="Glaser F."/>
            <person name="Hesse C.N."/>
            <person name="Kosti I."/>
            <person name="LaButti K."/>
            <person name="Lindquist E.A."/>
            <person name="Lucas S."/>
            <person name="Salamov A.A."/>
            <person name="Bradshaw R.E."/>
            <person name="Ciuffetti L."/>
            <person name="Hamelin R.C."/>
            <person name="Kema G.H.J."/>
            <person name="Lawrence C."/>
            <person name="Scott J.A."/>
            <person name="Spatafora J.W."/>
            <person name="Turgeon B.G."/>
            <person name="de Wit P.J.G.M."/>
            <person name="Zhong S."/>
            <person name="Goodwin S.B."/>
            <person name="Grigoriev I.V."/>
        </authorList>
    </citation>
    <scope>NUCLEOTIDE SEQUENCE [LARGE SCALE GENOMIC DNA]</scope>
    <source>
        <strain evidence="1 2">UAMH 10762</strain>
    </source>
</reference>
<proteinExistence type="predicted"/>
<accession>M2NMD2</accession>
<dbReference type="EMBL" id="KB445551">
    <property type="protein sequence ID" value="EMD00341.1"/>
    <property type="molecule type" value="Genomic_DNA"/>
</dbReference>
<dbReference type="KEGG" id="bcom:BAUCODRAFT_373961"/>
<dbReference type="AlphaFoldDB" id="M2NMD2"/>
<name>M2NMD2_BAUPA</name>
<dbReference type="Proteomes" id="UP000011761">
    <property type="component" value="Unassembled WGS sequence"/>
</dbReference>
<gene>
    <name evidence="1" type="ORF">BAUCODRAFT_373961</name>
</gene>
<dbReference type="RefSeq" id="XP_007672841.1">
    <property type="nucleotide sequence ID" value="XM_007674651.1"/>
</dbReference>
<dbReference type="InterPro" id="IPR021838">
    <property type="entry name" value="DUF3431"/>
</dbReference>
<keyword evidence="2" id="KW-1185">Reference proteome</keyword>
<evidence type="ECO:0000313" key="2">
    <source>
        <dbReference type="Proteomes" id="UP000011761"/>
    </source>
</evidence>